<dbReference type="CDD" id="cd00739">
    <property type="entry name" value="DHPS"/>
    <property type="match status" value="1"/>
</dbReference>
<dbReference type="GO" id="GO:0005829">
    <property type="term" value="C:cytosol"/>
    <property type="evidence" value="ECO:0007669"/>
    <property type="project" value="TreeGrafter"/>
</dbReference>
<sequence length="337" mass="35732">MAAYYRPVARFDHARPDAALPLAGGALWFDTVEEMHRDAPSRLIPAAQTPSEALDRLTAPRAPVAGLDMSRAQIMGILNVTPDSFSDGGLHFDPGSALAHTREMIGAGASIIDVGGESTRPGAQEVPIDEEIRRTAPVIAAIRGETDVPISIDTRKAPVARAAHEAGASLINDVAGFTFDPDLAPYAAGAGLPVCVMHAQGTPEIMQVDPRYDNVSLDIYDYLSQRIEALAALGIRRDQIVVDPGIGFGKTLDHNLTLLQNLSLFHGLGCPVLLGASRKRFIGTLGGVEEARHRAPGSIAVAIAGVAQGVQMLRVHDVRETVEALRLWQAATLGKAD</sequence>
<evidence type="ECO:0000256" key="1">
    <source>
        <dbReference type="ARBA" id="ARBA00000012"/>
    </source>
</evidence>
<dbReference type="OrthoDB" id="9811744at2"/>
<dbReference type="Gene3D" id="3.20.20.20">
    <property type="entry name" value="Dihydropteroate synthase-like"/>
    <property type="match status" value="1"/>
</dbReference>
<dbReference type="Pfam" id="PF00809">
    <property type="entry name" value="Pterin_bind"/>
    <property type="match status" value="1"/>
</dbReference>
<dbReference type="FunFam" id="3.20.20.20:FF:000006">
    <property type="entry name" value="Dihydropteroate synthase"/>
    <property type="match status" value="1"/>
</dbReference>
<evidence type="ECO:0000256" key="6">
    <source>
        <dbReference type="ARBA" id="ARBA00016919"/>
    </source>
</evidence>
<dbReference type="PANTHER" id="PTHR20941:SF1">
    <property type="entry name" value="FOLIC ACID SYNTHESIS PROTEIN FOL1"/>
    <property type="match status" value="1"/>
</dbReference>
<comment type="pathway">
    <text evidence="3 12">Cofactor biosynthesis; tetrahydrofolate biosynthesis; 7,8-dihydrofolate from 2-amino-4-hydroxy-6-hydroxymethyl-7,8-dihydropteridine diphosphate and 4-aminobenzoate: step 1/2.</text>
</comment>
<reference evidence="14 15" key="1">
    <citation type="submission" date="2016-11" db="EMBL/GenBank/DDBJ databases">
        <authorList>
            <person name="Jaros S."/>
            <person name="Januszkiewicz K."/>
            <person name="Wedrychowicz H."/>
        </authorList>
    </citation>
    <scope>NUCLEOTIDE SEQUENCE [LARGE SCALE GENOMIC DNA]</scope>
    <source>
        <strain evidence="14 15">DSM 29589</strain>
    </source>
</reference>
<dbReference type="GO" id="GO:0004156">
    <property type="term" value="F:dihydropteroate synthase activity"/>
    <property type="evidence" value="ECO:0007669"/>
    <property type="project" value="UniProtKB-EC"/>
</dbReference>
<accession>A0A1M6Y2D7</accession>
<dbReference type="EC" id="2.5.1.15" evidence="5 12"/>
<dbReference type="STRING" id="337701.SAMN05444398_101666"/>
<proteinExistence type="inferred from homology"/>
<comment type="catalytic activity">
    <reaction evidence="1">
        <text>(7,8-dihydropterin-6-yl)methyl diphosphate + 4-aminobenzoate = 7,8-dihydropteroate + diphosphate</text>
        <dbReference type="Rhea" id="RHEA:19949"/>
        <dbReference type="ChEBI" id="CHEBI:17836"/>
        <dbReference type="ChEBI" id="CHEBI:17839"/>
        <dbReference type="ChEBI" id="CHEBI:33019"/>
        <dbReference type="ChEBI" id="CHEBI:72950"/>
        <dbReference type="EC" id="2.5.1.15"/>
    </reaction>
</comment>
<dbReference type="GO" id="GO:0046656">
    <property type="term" value="P:folic acid biosynthetic process"/>
    <property type="evidence" value="ECO:0007669"/>
    <property type="project" value="UniProtKB-KW"/>
</dbReference>
<comment type="function">
    <text evidence="12">Catalyzes the condensation of para-aminobenzoate (pABA) with 6-hydroxymethyl-7,8-dihydropterin diphosphate (DHPt-PP) to form 7,8-dihydropteroate (H2Pte), the immediate precursor of folate derivatives.</text>
</comment>
<evidence type="ECO:0000256" key="9">
    <source>
        <dbReference type="ARBA" id="ARBA00022842"/>
    </source>
</evidence>
<evidence type="ECO:0000256" key="11">
    <source>
        <dbReference type="ARBA" id="ARBA00030193"/>
    </source>
</evidence>
<dbReference type="GO" id="GO:0046872">
    <property type="term" value="F:metal ion binding"/>
    <property type="evidence" value="ECO:0007669"/>
    <property type="project" value="UniProtKB-KW"/>
</dbReference>
<dbReference type="UniPathway" id="UPA00077">
    <property type="reaction ID" value="UER00156"/>
</dbReference>
<evidence type="ECO:0000256" key="4">
    <source>
        <dbReference type="ARBA" id="ARBA00009503"/>
    </source>
</evidence>
<dbReference type="Proteomes" id="UP000183974">
    <property type="component" value="Unassembled WGS sequence"/>
</dbReference>
<evidence type="ECO:0000256" key="3">
    <source>
        <dbReference type="ARBA" id="ARBA00004763"/>
    </source>
</evidence>
<dbReference type="EMBL" id="FRBR01000001">
    <property type="protein sequence ID" value="SHL12377.1"/>
    <property type="molecule type" value="Genomic_DNA"/>
</dbReference>
<evidence type="ECO:0000256" key="10">
    <source>
        <dbReference type="ARBA" id="ARBA00022909"/>
    </source>
</evidence>
<dbReference type="AlphaFoldDB" id="A0A1M6Y2D7"/>
<keyword evidence="9 12" id="KW-0460">Magnesium</keyword>
<feature type="domain" description="Pterin-binding" evidence="13">
    <location>
        <begin position="72"/>
        <end position="326"/>
    </location>
</feature>
<evidence type="ECO:0000313" key="14">
    <source>
        <dbReference type="EMBL" id="SHL12377.1"/>
    </source>
</evidence>
<evidence type="ECO:0000259" key="13">
    <source>
        <dbReference type="PROSITE" id="PS50972"/>
    </source>
</evidence>
<dbReference type="InterPro" id="IPR006390">
    <property type="entry name" value="DHP_synth_dom"/>
</dbReference>
<dbReference type="RefSeq" id="WP_073032674.1">
    <property type="nucleotide sequence ID" value="NZ_BMLR01000001.1"/>
</dbReference>
<dbReference type="PROSITE" id="PS50972">
    <property type="entry name" value="PTERIN_BINDING"/>
    <property type="match status" value="1"/>
</dbReference>
<keyword evidence="10 12" id="KW-0289">Folate biosynthesis</keyword>
<protein>
    <recommendedName>
        <fullName evidence="6 12">Dihydropteroate synthase</fullName>
        <shortName evidence="12">DHPS</shortName>
        <ecNumber evidence="5 12">2.5.1.15</ecNumber>
    </recommendedName>
    <alternativeName>
        <fullName evidence="11 12">Dihydropteroate pyrophosphorylase</fullName>
    </alternativeName>
</protein>
<keyword evidence="7 12" id="KW-0808">Transferase</keyword>
<evidence type="ECO:0000256" key="2">
    <source>
        <dbReference type="ARBA" id="ARBA00001946"/>
    </source>
</evidence>
<evidence type="ECO:0000256" key="7">
    <source>
        <dbReference type="ARBA" id="ARBA00022679"/>
    </source>
</evidence>
<dbReference type="InterPro" id="IPR045031">
    <property type="entry name" value="DHP_synth-like"/>
</dbReference>
<dbReference type="InterPro" id="IPR000489">
    <property type="entry name" value="Pterin-binding_dom"/>
</dbReference>
<evidence type="ECO:0000313" key="15">
    <source>
        <dbReference type="Proteomes" id="UP000183974"/>
    </source>
</evidence>
<comment type="cofactor">
    <cofactor evidence="2 12">
        <name>Mg(2+)</name>
        <dbReference type="ChEBI" id="CHEBI:18420"/>
    </cofactor>
</comment>
<comment type="similarity">
    <text evidence="4 12">Belongs to the DHPS family.</text>
</comment>
<dbReference type="SUPFAM" id="SSF51717">
    <property type="entry name" value="Dihydropteroate synthetase-like"/>
    <property type="match status" value="1"/>
</dbReference>
<organism evidence="14 15">
    <name type="scientific">Roseovarius pacificus</name>
    <dbReference type="NCBI Taxonomy" id="337701"/>
    <lineage>
        <taxon>Bacteria</taxon>
        <taxon>Pseudomonadati</taxon>
        <taxon>Pseudomonadota</taxon>
        <taxon>Alphaproteobacteria</taxon>
        <taxon>Rhodobacterales</taxon>
        <taxon>Roseobacteraceae</taxon>
        <taxon>Roseovarius</taxon>
    </lineage>
</organism>
<gene>
    <name evidence="14" type="ORF">SAMN05444398_101666</name>
</gene>
<evidence type="ECO:0000256" key="12">
    <source>
        <dbReference type="RuleBase" id="RU361205"/>
    </source>
</evidence>
<name>A0A1M6Y2D7_9RHOB</name>
<dbReference type="GO" id="GO:0046654">
    <property type="term" value="P:tetrahydrofolate biosynthetic process"/>
    <property type="evidence" value="ECO:0007669"/>
    <property type="project" value="UniProtKB-UniPathway"/>
</dbReference>
<evidence type="ECO:0000256" key="5">
    <source>
        <dbReference type="ARBA" id="ARBA00012458"/>
    </source>
</evidence>
<dbReference type="PANTHER" id="PTHR20941">
    <property type="entry name" value="FOLATE SYNTHESIS PROTEINS"/>
    <property type="match status" value="1"/>
</dbReference>
<dbReference type="PROSITE" id="PS00793">
    <property type="entry name" value="DHPS_2"/>
    <property type="match status" value="1"/>
</dbReference>
<evidence type="ECO:0000256" key="8">
    <source>
        <dbReference type="ARBA" id="ARBA00022723"/>
    </source>
</evidence>
<dbReference type="NCBIfam" id="TIGR01496">
    <property type="entry name" value="DHPS"/>
    <property type="match status" value="1"/>
</dbReference>
<dbReference type="InterPro" id="IPR011005">
    <property type="entry name" value="Dihydropteroate_synth-like_sf"/>
</dbReference>
<dbReference type="PROSITE" id="PS00792">
    <property type="entry name" value="DHPS_1"/>
    <property type="match status" value="1"/>
</dbReference>
<keyword evidence="8 12" id="KW-0479">Metal-binding</keyword>
<keyword evidence="15" id="KW-1185">Reference proteome</keyword>